<dbReference type="InterPro" id="IPR036866">
    <property type="entry name" value="RibonucZ/Hydroxyglut_hydro"/>
</dbReference>
<feature type="domain" description="Metallo-beta-lactamase" evidence="1">
    <location>
        <begin position="36"/>
        <end position="207"/>
    </location>
</feature>
<proteinExistence type="predicted"/>
<dbReference type="CDD" id="cd06262">
    <property type="entry name" value="metallo-hydrolase-like_MBL-fold"/>
    <property type="match status" value="1"/>
</dbReference>
<evidence type="ECO:0000259" key="1">
    <source>
        <dbReference type="SMART" id="SM00849"/>
    </source>
</evidence>
<dbReference type="InterPro" id="IPR001279">
    <property type="entry name" value="Metallo-B-lactamas"/>
</dbReference>
<dbReference type="STRING" id="285351.SAMN04488035_1143"/>
<name>A0A1I2F7G7_9MICO</name>
<accession>A0A1I2F7G7</accession>
<protein>
    <submittedName>
        <fullName evidence="2">Glyoxylase, beta-lactamase superfamily II</fullName>
    </submittedName>
</protein>
<keyword evidence="3" id="KW-1185">Reference proteome</keyword>
<dbReference type="Pfam" id="PF00753">
    <property type="entry name" value="Lactamase_B"/>
    <property type="match status" value="1"/>
</dbReference>
<gene>
    <name evidence="2" type="ORF">SAMN04488035_1143</name>
</gene>
<organism evidence="2 3">
    <name type="scientific">Flavimobilis marinus</name>
    <dbReference type="NCBI Taxonomy" id="285351"/>
    <lineage>
        <taxon>Bacteria</taxon>
        <taxon>Bacillati</taxon>
        <taxon>Actinomycetota</taxon>
        <taxon>Actinomycetes</taxon>
        <taxon>Micrococcales</taxon>
        <taxon>Jonesiaceae</taxon>
        <taxon>Flavimobilis</taxon>
    </lineage>
</organism>
<dbReference type="SUPFAM" id="SSF56281">
    <property type="entry name" value="Metallo-hydrolase/oxidoreductase"/>
    <property type="match status" value="1"/>
</dbReference>
<dbReference type="PANTHER" id="PTHR46233">
    <property type="entry name" value="HYDROXYACYLGLUTATHIONE HYDROLASE GLOC"/>
    <property type="match status" value="1"/>
</dbReference>
<dbReference type="InterPro" id="IPR051453">
    <property type="entry name" value="MBL_Glyoxalase_II"/>
</dbReference>
<dbReference type="Gene3D" id="3.60.15.10">
    <property type="entry name" value="Ribonuclease Z/Hydroxyacylglutathione hydrolase-like"/>
    <property type="match status" value="1"/>
</dbReference>
<evidence type="ECO:0000313" key="3">
    <source>
        <dbReference type="Proteomes" id="UP000198520"/>
    </source>
</evidence>
<dbReference type="PANTHER" id="PTHR46233:SF1">
    <property type="entry name" value="CONSERVED PROTEIN"/>
    <property type="match status" value="1"/>
</dbReference>
<dbReference type="SMART" id="SM00849">
    <property type="entry name" value="Lactamase_B"/>
    <property type="match status" value="1"/>
</dbReference>
<dbReference type="RefSeq" id="WP_229828593.1">
    <property type="nucleotide sequence ID" value="NZ_BNAN01000002.1"/>
</dbReference>
<sequence length="228" mass="23670">MSGSGGYDGRVAVGGPPAVRELPHAVVRKLAVGPMANNAYLLTCRTTHAQLLIDPAAEPDALLRLVRAGSGAGALGRVVVTHRHADHLGALADLVAVTGAPIAAGAPDADAIAAAVRLPVAIRLHDGDAFDVGHVRVGVVGLRGHTPGSVALFFRDDGRVHLFTGDSLFPGGVGKTAGPPEFASLIADVTERLFDRFDDETWVYPGHGDDTTLGAERPHLAAWRARGW</sequence>
<reference evidence="3" key="1">
    <citation type="submission" date="2016-10" db="EMBL/GenBank/DDBJ databases">
        <authorList>
            <person name="Varghese N."/>
            <person name="Submissions S."/>
        </authorList>
    </citation>
    <scope>NUCLEOTIDE SEQUENCE [LARGE SCALE GENOMIC DNA]</scope>
    <source>
        <strain evidence="3">DSM 19083</strain>
    </source>
</reference>
<dbReference type="EMBL" id="FONZ01000002">
    <property type="protein sequence ID" value="SFF00698.1"/>
    <property type="molecule type" value="Genomic_DNA"/>
</dbReference>
<dbReference type="AlphaFoldDB" id="A0A1I2F7G7"/>
<dbReference type="Proteomes" id="UP000198520">
    <property type="component" value="Unassembled WGS sequence"/>
</dbReference>
<evidence type="ECO:0000313" key="2">
    <source>
        <dbReference type="EMBL" id="SFF00698.1"/>
    </source>
</evidence>